<dbReference type="RefSeq" id="XP_016615532.1">
    <property type="nucleotide sequence ID" value="XM_016768064.1"/>
</dbReference>
<evidence type="ECO:0008006" key="4">
    <source>
        <dbReference type="Google" id="ProtNLM"/>
    </source>
</evidence>
<evidence type="ECO:0000256" key="1">
    <source>
        <dbReference type="SAM" id="MobiDB-lite"/>
    </source>
</evidence>
<sequence length="300" mass="33786">MTVQIPVPSHLIVVCCHAIYLGPGTDSANQDESNWLIEPFQAGETDTYIRHIEAGVKELARGREDAILVFSGAATKPDKTQTTEGEGYLNVAIEHDLFGLETSPPSLRQRIFVDRYATDSYQNILCSLIQFPVFVQQLRSRNISEGATSSPSRSQHTLPVAAAKEQESRTVRTPFPTKLTIISHSFKRSRFLELHLPALRFPLESTTYIGINPPFSPTKLEEIEEGDRLRGYGAWEKDLYGTGEGLSRKREKRGWDGEKFRSEVLERFSDGRLRRDLKGLVCWDGGSDGMTLWQGSIPWE</sequence>
<dbReference type="PANTHER" id="PTHR28110:SF1">
    <property type="entry name" value="TRANSMEMBRANE PROTEIN"/>
    <property type="match status" value="1"/>
</dbReference>
<evidence type="ECO:0000313" key="3">
    <source>
        <dbReference type="Proteomes" id="UP000053789"/>
    </source>
</evidence>
<gene>
    <name evidence="2" type="ORF">Z519_10347</name>
</gene>
<dbReference type="GeneID" id="27703275"/>
<feature type="region of interest" description="Disordered" evidence="1">
    <location>
        <begin position="145"/>
        <end position="169"/>
    </location>
</feature>
<dbReference type="GO" id="GO:0005737">
    <property type="term" value="C:cytoplasm"/>
    <property type="evidence" value="ECO:0007669"/>
    <property type="project" value="TreeGrafter"/>
</dbReference>
<reference evidence="2" key="1">
    <citation type="submission" date="2015-01" db="EMBL/GenBank/DDBJ databases">
        <title>The Genome Sequence of Cladophialophora bantiana CBS 173.52.</title>
        <authorList>
            <consortium name="The Broad Institute Genomics Platform"/>
            <person name="Cuomo C."/>
            <person name="de Hoog S."/>
            <person name="Gorbushina A."/>
            <person name="Stielow B."/>
            <person name="Teixiera M."/>
            <person name="Abouelleil A."/>
            <person name="Chapman S.B."/>
            <person name="Priest M."/>
            <person name="Young S.K."/>
            <person name="Wortman J."/>
            <person name="Nusbaum C."/>
            <person name="Birren B."/>
        </authorList>
    </citation>
    <scope>NUCLEOTIDE SEQUENCE [LARGE SCALE GENOMIC DNA]</scope>
    <source>
        <strain evidence="2">CBS 173.52</strain>
    </source>
</reference>
<accession>A0A0D2H6B5</accession>
<dbReference type="HOGENOM" id="CLU_048479_1_0_1"/>
<protein>
    <recommendedName>
        <fullName evidence="4">DUF218 domain-containing protein</fullName>
    </recommendedName>
</protein>
<dbReference type="InterPro" id="IPR055323">
    <property type="entry name" value="C57A10.07/YOR238W"/>
</dbReference>
<name>A0A0D2H6B5_CLAB1</name>
<organism evidence="2 3">
    <name type="scientific">Cladophialophora bantiana (strain ATCC 10958 / CBS 173.52 / CDC B-1940 / NIH 8579)</name>
    <name type="common">Xylohypha bantiana</name>
    <dbReference type="NCBI Taxonomy" id="1442370"/>
    <lineage>
        <taxon>Eukaryota</taxon>
        <taxon>Fungi</taxon>
        <taxon>Dikarya</taxon>
        <taxon>Ascomycota</taxon>
        <taxon>Pezizomycotina</taxon>
        <taxon>Eurotiomycetes</taxon>
        <taxon>Chaetothyriomycetidae</taxon>
        <taxon>Chaetothyriales</taxon>
        <taxon>Herpotrichiellaceae</taxon>
        <taxon>Cladophialophora</taxon>
    </lineage>
</organism>
<dbReference type="EMBL" id="KN846997">
    <property type="protein sequence ID" value="KIW88863.1"/>
    <property type="molecule type" value="Genomic_DNA"/>
</dbReference>
<evidence type="ECO:0000313" key="2">
    <source>
        <dbReference type="EMBL" id="KIW88863.1"/>
    </source>
</evidence>
<dbReference type="Proteomes" id="UP000053789">
    <property type="component" value="Unassembled WGS sequence"/>
</dbReference>
<proteinExistence type="predicted"/>
<dbReference type="AlphaFoldDB" id="A0A0D2H6B5"/>
<feature type="compositionally biased region" description="Polar residues" evidence="1">
    <location>
        <begin position="145"/>
        <end position="157"/>
    </location>
</feature>
<keyword evidence="3" id="KW-1185">Reference proteome</keyword>
<dbReference type="PANTHER" id="PTHR28110">
    <property type="entry name" value="TRANSMEMBRANE PROTEIN"/>
    <property type="match status" value="1"/>
</dbReference>
<dbReference type="OrthoDB" id="4347at2759"/>